<dbReference type="AlphaFoldDB" id="A0A918NRH7"/>
<reference evidence="1" key="2">
    <citation type="submission" date="2020-09" db="EMBL/GenBank/DDBJ databases">
        <authorList>
            <person name="Sun Q."/>
            <person name="Ohkuma M."/>
        </authorList>
    </citation>
    <scope>NUCLEOTIDE SEQUENCE</scope>
    <source>
        <strain evidence="1">JCM 4790</strain>
    </source>
</reference>
<proteinExistence type="predicted"/>
<sequence>MYDPAVGGNSWRTAVVESSGSDVAWVNSLYLRGGEKVAGVPDCWVPTPSGTNKGEGPATVASPSILFAVVRAQYRPAPIRTSRC</sequence>
<keyword evidence="2" id="KW-1185">Reference proteome</keyword>
<evidence type="ECO:0000313" key="1">
    <source>
        <dbReference type="EMBL" id="GGX90411.1"/>
    </source>
</evidence>
<evidence type="ECO:0000313" key="2">
    <source>
        <dbReference type="Proteomes" id="UP000619244"/>
    </source>
</evidence>
<accession>A0A918NRH7</accession>
<reference evidence="1" key="1">
    <citation type="journal article" date="2014" name="Int. J. Syst. Evol. Microbiol.">
        <title>Complete genome sequence of Corynebacterium casei LMG S-19264T (=DSM 44701T), isolated from a smear-ripened cheese.</title>
        <authorList>
            <consortium name="US DOE Joint Genome Institute (JGI-PGF)"/>
            <person name="Walter F."/>
            <person name="Albersmeier A."/>
            <person name="Kalinowski J."/>
            <person name="Ruckert C."/>
        </authorList>
    </citation>
    <scope>NUCLEOTIDE SEQUENCE</scope>
    <source>
        <strain evidence="1">JCM 4790</strain>
    </source>
</reference>
<name>A0A918NRH7_9ACTN</name>
<dbReference type="RefSeq" id="WP_229919540.1">
    <property type="nucleotide sequence ID" value="NZ_BMVU01000028.1"/>
</dbReference>
<gene>
    <name evidence="1" type="ORF">GCM10010358_50490</name>
</gene>
<organism evidence="1 2">
    <name type="scientific">Streptomyces minutiscleroticus</name>
    <dbReference type="NCBI Taxonomy" id="68238"/>
    <lineage>
        <taxon>Bacteria</taxon>
        <taxon>Bacillati</taxon>
        <taxon>Actinomycetota</taxon>
        <taxon>Actinomycetes</taxon>
        <taxon>Kitasatosporales</taxon>
        <taxon>Streptomycetaceae</taxon>
        <taxon>Streptomyces</taxon>
    </lineage>
</organism>
<dbReference type="EMBL" id="BMVU01000028">
    <property type="protein sequence ID" value="GGX90411.1"/>
    <property type="molecule type" value="Genomic_DNA"/>
</dbReference>
<comment type="caution">
    <text evidence="1">The sequence shown here is derived from an EMBL/GenBank/DDBJ whole genome shotgun (WGS) entry which is preliminary data.</text>
</comment>
<dbReference type="Proteomes" id="UP000619244">
    <property type="component" value="Unassembled WGS sequence"/>
</dbReference>
<protein>
    <submittedName>
        <fullName evidence="1">Uncharacterized protein</fullName>
    </submittedName>
</protein>